<organism evidence="1 2">
    <name type="scientific">Avena sativa</name>
    <name type="common">Oat</name>
    <dbReference type="NCBI Taxonomy" id="4498"/>
    <lineage>
        <taxon>Eukaryota</taxon>
        <taxon>Viridiplantae</taxon>
        <taxon>Streptophyta</taxon>
        <taxon>Embryophyta</taxon>
        <taxon>Tracheophyta</taxon>
        <taxon>Spermatophyta</taxon>
        <taxon>Magnoliopsida</taxon>
        <taxon>Liliopsida</taxon>
        <taxon>Poales</taxon>
        <taxon>Poaceae</taxon>
        <taxon>BOP clade</taxon>
        <taxon>Pooideae</taxon>
        <taxon>Poodae</taxon>
        <taxon>Poeae</taxon>
        <taxon>Poeae Chloroplast Group 1 (Aveneae type)</taxon>
        <taxon>Aveninae</taxon>
        <taxon>Avena</taxon>
    </lineage>
</organism>
<evidence type="ECO:0000313" key="1">
    <source>
        <dbReference type="EnsemblPlants" id="AVESA.00010b.r2.2AG0225240.1.CDS.1"/>
    </source>
</evidence>
<sequence length="782" mass="84335">MPPSRPPSTPNTLGLLYGFLASPSRAAAPPLPALLRLHALAAISGLSSRPDFAAKLVSAYSSSGRPDLAALAFSASPCPDTFLWNSLLRAHHCASDFASTLSAHRRMRASGALPSRFTAPLAASAAAELAALPVGSSVHAYSVKFGLLVGDGSVAVSSSLVYMYSRCGSVADAVKLFDKMAERDVVAWTAVVSGCVRNGECWKGMGYLVQMVRLAGDGGARPNARTMESGLEACGLLGELSAGRCLHGYTVKEGIADSTLVISTLFSMYSKCDGTENASILFAELQEKDVFTWTSLIGAYCRRGLAGDAIELFHEMEESGLQPDEVLVSCILSGLGNSGNVRRGKAFHGVIMRRNLGDSVLVANTLISMYAKFELLDIADTVFGMLHRRDAESWSLMIVGYCKAGIDAKCLDLYREMQCKDHDEFVCDVNSLVSTISSCSRLGKLRLGQSAHCYSIRRLLDENSVANALIGMYGRCGKFDLACKIFGVAKLNMDVVTWNALISSYSHLGRSNDALSLYDQMLNEGIKPNLATLITVISACADLAALERGELMHSYVKDMGLESDVSISTSLVDMYTKCGQLKIARGIFDSMLQRDAVAWNVMISGYGMHGEAKQALGLFNEMEGGRIKPNSVTFLAILSACCHAGLVDEGRKLFTRMGGYHLEPNLKHYACMVDLLGKSGNLQEAEDMILAMPIEPDGGVWGALLSACKMHDNFEMGLRVAKKAFASDPGNDGYYILMSNTYGSVEKWGEIEKLRDKMKNHGVEKGVGWSAVDVWGRVNNYT</sequence>
<evidence type="ECO:0000313" key="2">
    <source>
        <dbReference type="Proteomes" id="UP001732700"/>
    </source>
</evidence>
<protein>
    <submittedName>
        <fullName evidence="1">Uncharacterized protein</fullName>
    </submittedName>
</protein>
<keyword evidence="2" id="KW-1185">Reference proteome</keyword>
<dbReference type="EnsemblPlants" id="AVESA.00010b.r2.2AG0225240.1">
    <property type="protein sequence ID" value="AVESA.00010b.r2.2AG0225240.1.CDS.1"/>
    <property type="gene ID" value="AVESA.00010b.r2.2AG0225240"/>
</dbReference>
<reference evidence="1" key="1">
    <citation type="submission" date="2021-05" db="EMBL/GenBank/DDBJ databases">
        <authorList>
            <person name="Scholz U."/>
            <person name="Mascher M."/>
            <person name="Fiebig A."/>
        </authorList>
    </citation>
    <scope>NUCLEOTIDE SEQUENCE [LARGE SCALE GENOMIC DNA]</scope>
</reference>
<dbReference type="Proteomes" id="UP001732700">
    <property type="component" value="Chromosome 2A"/>
</dbReference>
<reference evidence="1" key="2">
    <citation type="submission" date="2025-09" db="UniProtKB">
        <authorList>
            <consortium name="EnsemblPlants"/>
        </authorList>
    </citation>
    <scope>IDENTIFICATION</scope>
</reference>
<accession>A0ACD5UB14</accession>
<proteinExistence type="predicted"/>
<name>A0ACD5UB14_AVESA</name>